<evidence type="ECO:0000256" key="2">
    <source>
        <dbReference type="SAM" id="SignalP"/>
    </source>
</evidence>
<dbReference type="RefSeq" id="WP_122290893.1">
    <property type="nucleotide sequence ID" value="NZ_QRKC01000001.1"/>
</dbReference>
<dbReference type="AlphaFoldDB" id="A0A3R6IZC6"/>
<feature type="chain" id="PRO_5018698985" description="F5/8 type C domain protein" evidence="2">
    <location>
        <begin position="21"/>
        <end position="650"/>
    </location>
</feature>
<proteinExistence type="predicted"/>
<keyword evidence="1" id="KW-0175">Coiled coil</keyword>
<organism evidence="3 4">
    <name type="scientific">Parabacteroides merdae</name>
    <dbReference type="NCBI Taxonomy" id="46503"/>
    <lineage>
        <taxon>Bacteria</taxon>
        <taxon>Pseudomonadati</taxon>
        <taxon>Bacteroidota</taxon>
        <taxon>Bacteroidia</taxon>
        <taxon>Bacteroidales</taxon>
        <taxon>Tannerellaceae</taxon>
        <taxon>Parabacteroides</taxon>
    </lineage>
</organism>
<name>A0A3R6IZC6_9BACT</name>
<gene>
    <name evidence="3" type="ORF">DW191_00930</name>
</gene>
<feature type="coiled-coil region" evidence="1">
    <location>
        <begin position="22"/>
        <end position="49"/>
    </location>
</feature>
<dbReference type="PANTHER" id="PTHR35532">
    <property type="entry name" value="SIMILAR TO POLYHYDROXYALKANOATE DEPOLYMERASE"/>
    <property type="match status" value="1"/>
</dbReference>
<accession>A0A3R6IZC6</accession>
<evidence type="ECO:0008006" key="5">
    <source>
        <dbReference type="Google" id="ProtNLM"/>
    </source>
</evidence>
<evidence type="ECO:0000313" key="3">
    <source>
        <dbReference type="EMBL" id="RHH79738.1"/>
    </source>
</evidence>
<feature type="signal peptide" evidence="2">
    <location>
        <begin position="1"/>
        <end position="20"/>
    </location>
</feature>
<dbReference type="InterPro" id="IPR038765">
    <property type="entry name" value="Papain-like_cys_pep_sf"/>
</dbReference>
<dbReference type="SUPFAM" id="SSF54001">
    <property type="entry name" value="Cysteine proteinases"/>
    <property type="match status" value="1"/>
</dbReference>
<evidence type="ECO:0000313" key="4">
    <source>
        <dbReference type="Proteomes" id="UP000283732"/>
    </source>
</evidence>
<dbReference type="EMBL" id="QRKC01000001">
    <property type="protein sequence ID" value="RHH79738.1"/>
    <property type="molecule type" value="Genomic_DNA"/>
</dbReference>
<evidence type="ECO:0000256" key="1">
    <source>
        <dbReference type="SAM" id="Coils"/>
    </source>
</evidence>
<comment type="caution">
    <text evidence="3">The sequence shown here is derived from an EMBL/GenBank/DDBJ whole genome shotgun (WGS) entry which is preliminary data.</text>
</comment>
<keyword evidence="2" id="KW-0732">Signal</keyword>
<dbReference type="Proteomes" id="UP000283732">
    <property type="component" value="Unassembled WGS sequence"/>
</dbReference>
<reference evidence="3 4" key="1">
    <citation type="submission" date="2018-08" db="EMBL/GenBank/DDBJ databases">
        <title>A genome reference for cultivated species of the human gut microbiota.</title>
        <authorList>
            <person name="Zou Y."/>
            <person name="Xue W."/>
            <person name="Luo G."/>
        </authorList>
    </citation>
    <scope>NUCLEOTIDE SEQUENCE [LARGE SCALE GENOMIC DNA]</scope>
    <source>
        <strain evidence="3 4">AM16-50</strain>
    </source>
</reference>
<dbReference type="Gene3D" id="2.60.120.260">
    <property type="entry name" value="Galactose-binding domain-like"/>
    <property type="match status" value="2"/>
</dbReference>
<sequence>MKIKFTTLYLIILLSACSFHQNKQLEYALEFAEKNRQELEKTLEHYQNDPQKYNAAIFLISNMIGKYGLQSPYQDSIKNILVYALNNNQVINNTLIIESKAKKKWQSLNTIPLKRYDLQHIKADYLISNIDMAFHVWKKYPWNRSLSFEDFCEYLLPYRIGDEELTDWRDKFYKKYSPILDAYKGNDVVEACNLLIRELKKDKFFHNTDFSIPHMGGEFLFNYRLGACREGCDIGIYAMRACGIPTAIDRYIHSTVYQGSHTWNVVRDTTGHFLPFWYTVFEASRDMKDDGRRKGKVYRSFFGIQNHYTANEIQNKAIPTLFRDPFIKDVSANYFWENNVQIPIQSECDLAMLGVFSPKGWIAIDKTIVEKGVATFHNLETNIVFQPLVLQKGHIHPEGFPFVYDGKKMYYFIPDTTQWDTVPITRKFPLQPYLINYMNQNLHGAIIEGDKDIAFKHSTTLVITPDTIIGNRHSVLLNNPVKCRYIRLKAPKGKQIELAELSLYDSNNQYIPMKISHSPNPLLPLAEYKVTNLCDQNPLSYFISKDTSAMVVFDLGKEIEIAEVKYIPHNDENFVIPDDLYELYFQNGNKGWESLGMQSPDKGTLYYRVPKGALFWLKNKSKGKEEQVFFFKQKKQFFSFEINKDNEIYK</sequence>
<dbReference type="PANTHER" id="PTHR35532:SF5">
    <property type="entry name" value="CARBOHYDRATE-BINDING DOMAIN-CONTAINING PROTEIN"/>
    <property type="match status" value="1"/>
</dbReference>
<protein>
    <recommendedName>
        <fullName evidence="5">F5/8 type C domain protein</fullName>
    </recommendedName>
</protein>
<dbReference type="PROSITE" id="PS51257">
    <property type="entry name" value="PROKAR_LIPOPROTEIN"/>
    <property type="match status" value="1"/>
</dbReference>